<dbReference type="Proteomes" id="UP000284842">
    <property type="component" value="Unassembled WGS sequence"/>
</dbReference>
<reference evidence="2 3" key="1">
    <citation type="journal article" date="2018" name="Evol. Lett.">
        <title>Horizontal gene cluster transfer increased hallucinogenic mushroom diversity.</title>
        <authorList>
            <person name="Reynolds H.T."/>
            <person name="Vijayakumar V."/>
            <person name="Gluck-Thaler E."/>
            <person name="Korotkin H.B."/>
            <person name="Matheny P.B."/>
            <person name="Slot J.C."/>
        </authorList>
    </citation>
    <scope>NUCLEOTIDE SEQUENCE [LARGE SCALE GENOMIC DNA]</scope>
    <source>
        <strain evidence="2 3">2629</strain>
    </source>
</reference>
<name>A0A409WJ90_9AGAR</name>
<gene>
    <name evidence="2" type="ORF">CVT24_001746</name>
</gene>
<organism evidence="2 3">
    <name type="scientific">Panaeolus cyanescens</name>
    <dbReference type="NCBI Taxonomy" id="181874"/>
    <lineage>
        <taxon>Eukaryota</taxon>
        <taxon>Fungi</taxon>
        <taxon>Dikarya</taxon>
        <taxon>Basidiomycota</taxon>
        <taxon>Agaricomycotina</taxon>
        <taxon>Agaricomycetes</taxon>
        <taxon>Agaricomycetidae</taxon>
        <taxon>Agaricales</taxon>
        <taxon>Agaricineae</taxon>
        <taxon>Galeropsidaceae</taxon>
        <taxon>Panaeolus</taxon>
    </lineage>
</organism>
<dbReference type="InParanoid" id="A0A409WJ90"/>
<dbReference type="AlphaFoldDB" id="A0A409WJ90"/>
<sequence length="181" mass="20562">MPISSISGVRFASPVEQKPFTSPRITHPPEVGMMRPNSPITTSLNPVTQQEPASSQERSTSALSSEIPNEHLPQDDEAEDDDNTEKYVEEDLTAVSGPRIIAHSETFRYFEVKVFFPSSIPLFHFTDQTMENKVGRRQREVNELAEHYLGRTVKRAQSRLNRAERKPFIKAYDLLMEAGDE</sequence>
<keyword evidence="3" id="KW-1185">Reference proteome</keyword>
<feature type="compositionally biased region" description="Polar residues" evidence="1">
    <location>
        <begin position="38"/>
        <end position="67"/>
    </location>
</feature>
<accession>A0A409WJ90</accession>
<proteinExistence type="predicted"/>
<comment type="caution">
    <text evidence="2">The sequence shown here is derived from an EMBL/GenBank/DDBJ whole genome shotgun (WGS) entry which is preliminary data.</text>
</comment>
<protein>
    <submittedName>
        <fullName evidence="2">Uncharacterized protein</fullName>
    </submittedName>
</protein>
<feature type="region of interest" description="Disordered" evidence="1">
    <location>
        <begin position="1"/>
        <end position="85"/>
    </location>
</feature>
<evidence type="ECO:0000256" key="1">
    <source>
        <dbReference type="SAM" id="MobiDB-lite"/>
    </source>
</evidence>
<evidence type="ECO:0000313" key="2">
    <source>
        <dbReference type="EMBL" id="PPQ78510.1"/>
    </source>
</evidence>
<evidence type="ECO:0000313" key="3">
    <source>
        <dbReference type="Proteomes" id="UP000284842"/>
    </source>
</evidence>
<dbReference type="EMBL" id="NHTK01005460">
    <property type="protein sequence ID" value="PPQ78510.1"/>
    <property type="molecule type" value="Genomic_DNA"/>
</dbReference>